<dbReference type="AlphaFoldDB" id="A0AAN8NNZ0"/>
<sequence>MWPLSVYLSIAAVWIWFPLIPKGIYRVAALGPNRAPGCGEKPATILRQNFNAYFQSEKENLKALAEEIENIDYLQEEGRCPSDTEYLTVAQRDNSFHIQPLIDQLLSKRIEVRQIIEDSVANEAEGFGTFSDETEMLMVDETIRNLHITAEAAKDAVDGFLAEIGNLPRLRYNAPSQDEEEERKSMWESEGKKLDRKLFELAMAIDEAHPDGDYLVEYVVGARQNLQDRFDKLIETMSVTVSSYDNELEMHDKRNDEYLEPWFPKGNTYRDIVGALTRWCLCWEKGVEGAAEALRAIEPVPEAEDPNPVKWGAVGRGLDQIGRSLWANLRGVRDRPRTPPPSGRKNN</sequence>
<dbReference type="EMBL" id="JAVHJM010000001">
    <property type="protein sequence ID" value="KAK6521878.1"/>
    <property type="molecule type" value="Genomic_DNA"/>
</dbReference>
<name>A0AAN8NNZ0_9PEZI</name>
<dbReference type="Proteomes" id="UP001307849">
    <property type="component" value="Unassembled WGS sequence"/>
</dbReference>
<keyword evidence="2" id="KW-1185">Reference proteome</keyword>
<gene>
    <name evidence="1" type="ORF">TWF506_002081</name>
</gene>
<protein>
    <submittedName>
        <fullName evidence="1">Uncharacterized protein</fullName>
    </submittedName>
</protein>
<accession>A0AAN8NNZ0</accession>
<evidence type="ECO:0000313" key="2">
    <source>
        <dbReference type="Proteomes" id="UP001307849"/>
    </source>
</evidence>
<evidence type="ECO:0000313" key="1">
    <source>
        <dbReference type="EMBL" id="KAK6521878.1"/>
    </source>
</evidence>
<organism evidence="1 2">
    <name type="scientific">Arthrobotrys conoides</name>
    <dbReference type="NCBI Taxonomy" id="74498"/>
    <lineage>
        <taxon>Eukaryota</taxon>
        <taxon>Fungi</taxon>
        <taxon>Dikarya</taxon>
        <taxon>Ascomycota</taxon>
        <taxon>Pezizomycotina</taxon>
        <taxon>Orbiliomycetes</taxon>
        <taxon>Orbiliales</taxon>
        <taxon>Orbiliaceae</taxon>
        <taxon>Arthrobotrys</taxon>
    </lineage>
</organism>
<proteinExistence type="predicted"/>
<reference evidence="1 2" key="1">
    <citation type="submission" date="2019-10" db="EMBL/GenBank/DDBJ databases">
        <authorList>
            <person name="Palmer J.M."/>
        </authorList>
    </citation>
    <scope>NUCLEOTIDE SEQUENCE [LARGE SCALE GENOMIC DNA]</scope>
    <source>
        <strain evidence="1 2">TWF506</strain>
    </source>
</reference>
<comment type="caution">
    <text evidence="1">The sequence shown here is derived from an EMBL/GenBank/DDBJ whole genome shotgun (WGS) entry which is preliminary data.</text>
</comment>